<evidence type="ECO:0000313" key="2">
    <source>
        <dbReference type="EMBL" id="CAK0866154.1"/>
    </source>
</evidence>
<accession>A0ABN9V0B3</accession>
<organism evidence="2 3">
    <name type="scientific">Prorocentrum cordatum</name>
    <dbReference type="NCBI Taxonomy" id="2364126"/>
    <lineage>
        <taxon>Eukaryota</taxon>
        <taxon>Sar</taxon>
        <taxon>Alveolata</taxon>
        <taxon>Dinophyceae</taxon>
        <taxon>Prorocentrales</taxon>
        <taxon>Prorocentraceae</taxon>
        <taxon>Prorocentrum</taxon>
    </lineage>
</organism>
<dbReference type="EMBL" id="CAUYUJ010016512">
    <property type="protein sequence ID" value="CAK0866154.1"/>
    <property type="molecule type" value="Genomic_DNA"/>
</dbReference>
<evidence type="ECO:0000256" key="1">
    <source>
        <dbReference type="SAM" id="MobiDB-lite"/>
    </source>
</evidence>
<feature type="non-terminal residue" evidence="2">
    <location>
        <position position="418"/>
    </location>
</feature>
<reference evidence="2" key="1">
    <citation type="submission" date="2023-10" db="EMBL/GenBank/DDBJ databases">
        <authorList>
            <person name="Chen Y."/>
            <person name="Shah S."/>
            <person name="Dougan E. K."/>
            <person name="Thang M."/>
            <person name="Chan C."/>
        </authorList>
    </citation>
    <scope>NUCLEOTIDE SEQUENCE [LARGE SCALE GENOMIC DNA]</scope>
</reference>
<name>A0ABN9V0B3_9DINO</name>
<protein>
    <submittedName>
        <fullName evidence="2">Uncharacterized protein</fullName>
    </submittedName>
</protein>
<feature type="region of interest" description="Disordered" evidence="1">
    <location>
        <begin position="221"/>
        <end position="318"/>
    </location>
</feature>
<feature type="non-terminal residue" evidence="2">
    <location>
        <position position="1"/>
    </location>
</feature>
<proteinExistence type="predicted"/>
<feature type="compositionally biased region" description="Low complexity" evidence="1">
    <location>
        <begin position="221"/>
        <end position="237"/>
    </location>
</feature>
<comment type="caution">
    <text evidence="2">The sequence shown here is derived from an EMBL/GenBank/DDBJ whole genome shotgun (WGS) entry which is preliminary data.</text>
</comment>
<sequence>LRAAEQQLAATDRQQLASILAAERAARAAADQRRREECDASRARALQNLEAQRVELAAVAPAASSRLAAAGEVEAAASAAERQSHARAAETEQRAAAAAQIEFSAKQASAGFEARAMPRLCRREAQISNPEAQRGEELEVQTVLQQRVDILGQGIDSWKRIASLAEERRALPPRRSLALSGPPPPPLHRRPDRLTGFFVSAVGVLAQPRHFDMVAPSRPLAAPQPAAASEPALAPRAQPRPGPNCGAHRARAATRARIAAAGAPGGGVPPDRVDGVPRPGGGRKGKRSLSRSSDSMGGDARWRKGAMQSSTLDSPPSAVGFRECLQGARWRWARQASAASVVAARRDRRDIAEPEALAQKQRRRGDLDSTLAEAVLVIASVGLKRELLICREERSRMDLPLSGRCALCMAYCRCAVER</sequence>
<keyword evidence="3" id="KW-1185">Reference proteome</keyword>
<dbReference type="Proteomes" id="UP001189429">
    <property type="component" value="Unassembled WGS sequence"/>
</dbReference>
<gene>
    <name evidence="2" type="ORF">PCOR1329_LOCUS53425</name>
</gene>
<evidence type="ECO:0000313" key="3">
    <source>
        <dbReference type="Proteomes" id="UP001189429"/>
    </source>
</evidence>